<name>A0A6N7XG07_9FIRM</name>
<keyword evidence="2" id="KW-1185">Reference proteome</keyword>
<dbReference type="AlphaFoldDB" id="A0A6N7XG07"/>
<dbReference type="Proteomes" id="UP000469424">
    <property type="component" value="Unassembled WGS sequence"/>
</dbReference>
<reference evidence="1 2" key="1">
    <citation type="submission" date="2019-08" db="EMBL/GenBank/DDBJ databases">
        <title>In-depth cultivation of the pig gut microbiome towards novel bacterial diversity and tailored functional studies.</title>
        <authorList>
            <person name="Wylensek D."/>
            <person name="Hitch T.C.A."/>
            <person name="Clavel T."/>
        </authorList>
    </citation>
    <scope>NUCLEOTIDE SEQUENCE [LARGE SCALE GENOMIC DNA]</scope>
    <source>
        <strain evidence="1 2">WCA-MUC-591-APC-4B</strain>
    </source>
</reference>
<proteinExistence type="predicted"/>
<accession>A0A6N7XG07</accession>
<dbReference type="InterPro" id="IPR025648">
    <property type="entry name" value="DUF4358"/>
</dbReference>
<dbReference type="Pfam" id="PF14270">
    <property type="entry name" value="DUF4358"/>
    <property type="match status" value="1"/>
</dbReference>
<dbReference type="EMBL" id="VUNA01000003">
    <property type="protein sequence ID" value="MST70158.1"/>
    <property type="molecule type" value="Genomic_DNA"/>
</dbReference>
<evidence type="ECO:0000313" key="1">
    <source>
        <dbReference type="EMBL" id="MST70158.1"/>
    </source>
</evidence>
<gene>
    <name evidence="1" type="ORF">FYJ65_02190</name>
</gene>
<organism evidence="1 2">
    <name type="scientific">Mogibacterium kristiansenii</name>
    <dbReference type="NCBI Taxonomy" id="2606708"/>
    <lineage>
        <taxon>Bacteria</taxon>
        <taxon>Bacillati</taxon>
        <taxon>Bacillota</taxon>
        <taxon>Clostridia</taxon>
        <taxon>Peptostreptococcales</taxon>
        <taxon>Anaerovoracaceae</taxon>
        <taxon>Mogibacterium</taxon>
    </lineage>
</organism>
<comment type="caution">
    <text evidence="1">The sequence shown here is derived from an EMBL/GenBank/DDBJ whole genome shotgun (WGS) entry which is preliminary data.</text>
</comment>
<protein>
    <submittedName>
        <fullName evidence="1">DUF4358 domain-containing protein</fullName>
    </submittedName>
</protein>
<evidence type="ECO:0000313" key="2">
    <source>
        <dbReference type="Proteomes" id="UP000469424"/>
    </source>
</evidence>
<sequence>MRGTMDKQLNRIPPVLVRLALILVLFLFLRGIYASASARDVDMADIRSAMLQNTDIGKMKECNNRKLMQFMGINYENYDSYLYYKSKESLGVDEVLVVKVRSAADLDGLKDSAENRVQSQEKAFDGYGTNQMKLLANAVIETKGNYLFYCVAENPGKYEEVFRHAVQ</sequence>